<dbReference type="EMBL" id="MU251636">
    <property type="protein sequence ID" value="KAG9230898.1"/>
    <property type="molecule type" value="Genomic_DNA"/>
</dbReference>
<feature type="region of interest" description="Disordered" evidence="1">
    <location>
        <begin position="109"/>
        <end position="134"/>
    </location>
</feature>
<protein>
    <recommendedName>
        <fullName evidence="2">NAD-dependent epimerase/dehydratase domain-containing protein</fullName>
    </recommendedName>
</protein>
<dbReference type="OrthoDB" id="276721at2759"/>
<dbReference type="InterPro" id="IPR001509">
    <property type="entry name" value="Epimerase_deHydtase"/>
</dbReference>
<dbReference type="Proteomes" id="UP000824998">
    <property type="component" value="Unassembled WGS sequence"/>
</dbReference>
<dbReference type="InterPro" id="IPR036291">
    <property type="entry name" value="NAD(P)-bd_dom_sf"/>
</dbReference>
<dbReference type="AlphaFoldDB" id="A0A9P7YD99"/>
<name>A0A9P7YD99_9HELO</name>
<evidence type="ECO:0000313" key="4">
    <source>
        <dbReference type="Proteomes" id="UP000824998"/>
    </source>
</evidence>
<dbReference type="Gene3D" id="3.40.50.720">
    <property type="entry name" value="NAD(P)-binding Rossmann-like Domain"/>
    <property type="match status" value="1"/>
</dbReference>
<evidence type="ECO:0000256" key="1">
    <source>
        <dbReference type="SAM" id="MobiDB-lite"/>
    </source>
</evidence>
<comment type="caution">
    <text evidence="3">The sequence shown here is derived from an EMBL/GenBank/DDBJ whole genome shotgun (WGS) entry which is preliminary data.</text>
</comment>
<keyword evidence="4" id="KW-1185">Reference proteome</keyword>
<dbReference type="PANTHER" id="PTHR12126:SF16">
    <property type="entry name" value="MIOREX COMPLEX COMPONENT 2"/>
    <property type="match status" value="1"/>
</dbReference>
<dbReference type="PANTHER" id="PTHR12126">
    <property type="entry name" value="NADH-UBIQUINONE OXIDOREDUCTASE 39 KDA SUBUNIT-RELATED"/>
    <property type="match status" value="1"/>
</dbReference>
<gene>
    <name evidence="3" type="ORF">BJ875DRAFT_487507</name>
</gene>
<accession>A0A9P7YD99</accession>
<dbReference type="GO" id="GO:0005739">
    <property type="term" value="C:mitochondrion"/>
    <property type="evidence" value="ECO:0007669"/>
    <property type="project" value="TreeGrafter"/>
</dbReference>
<dbReference type="GO" id="GO:0044877">
    <property type="term" value="F:protein-containing complex binding"/>
    <property type="evidence" value="ECO:0007669"/>
    <property type="project" value="TreeGrafter"/>
</dbReference>
<dbReference type="SUPFAM" id="SSF51735">
    <property type="entry name" value="NAD(P)-binding Rossmann-fold domains"/>
    <property type="match status" value="1"/>
</dbReference>
<dbReference type="Pfam" id="PF01370">
    <property type="entry name" value="Epimerase"/>
    <property type="match status" value="1"/>
</dbReference>
<organism evidence="3 4">
    <name type="scientific">Amylocarpus encephaloides</name>
    <dbReference type="NCBI Taxonomy" id="45428"/>
    <lineage>
        <taxon>Eukaryota</taxon>
        <taxon>Fungi</taxon>
        <taxon>Dikarya</taxon>
        <taxon>Ascomycota</taxon>
        <taxon>Pezizomycotina</taxon>
        <taxon>Leotiomycetes</taxon>
        <taxon>Helotiales</taxon>
        <taxon>Helotiales incertae sedis</taxon>
        <taxon>Amylocarpus</taxon>
    </lineage>
</organism>
<evidence type="ECO:0000313" key="3">
    <source>
        <dbReference type="EMBL" id="KAG9230898.1"/>
    </source>
</evidence>
<sequence>MATAKKIVVCGGNGFLGSRICKSAVARGWDVTSISRSGEPQWSSVTSSASPPSWAHKVAWERADILKPLTYAPLLKNMDYVVHSMGILLEADYKGVISGRESPISGLQRAFSRTKGGSQNPLTRKSDEELRPQEQDGQLTYELMNRDSAIALAKEANAEGVKAFAYVSAAGGAPVLPRRYIETKKAAESTISSEFPKMRGVFVRPPFLYDSSRAFTVPLAALTGMGAAFNMATGGMFGGIMGAAGVKPLKADVVAEAIVEALSDDNVKGPVEMKEIEELAQKAWRKGML</sequence>
<reference evidence="3" key="1">
    <citation type="journal article" date="2021" name="IMA Fungus">
        <title>Genomic characterization of three marine fungi, including Emericellopsis atlantica sp. nov. with signatures of a generalist lifestyle and marine biomass degradation.</title>
        <authorList>
            <person name="Hagestad O.C."/>
            <person name="Hou L."/>
            <person name="Andersen J.H."/>
            <person name="Hansen E.H."/>
            <person name="Altermark B."/>
            <person name="Li C."/>
            <person name="Kuhnert E."/>
            <person name="Cox R.J."/>
            <person name="Crous P.W."/>
            <person name="Spatafora J.W."/>
            <person name="Lail K."/>
            <person name="Amirebrahimi M."/>
            <person name="Lipzen A."/>
            <person name="Pangilinan J."/>
            <person name="Andreopoulos W."/>
            <person name="Hayes R.D."/>
            <person name="Ng V."/>
            <person name="Grigoriev I.V."/>
            <person name="Jackson S.A."/>
            <person name="Sutton T.D.S."/>
            <person name="Dobson A.D.W."/>
            <person name="Rama T."/>
        </authorList>
    </citation>
    <scope>NUCLEOTIDE SEQUENCE</scope>
    <source>
        <strain evidence="3">TRa018bII</strain>
    </source>
</reference>
<feature type="compositionally biased region" description="Basic and acidic residues" evidence="1">
    <location>
        <begin position="124"/>
        <end position="134"/>
    </location>
</feature>
<feature type="domain" description="NAD-dependent epimerase/dehydratase" evidence="2">
    <location>
        <begin position="7"/>
        <end position="84"/>
    </location>
</feature>
<dbReference type="InterPro" id="IPR051207">
    <property type="entry name" value="ComplexI_NDUFA9_subunit"/>
</dbReference>
<proteinExistence type="predicted"/>
<evidence type="ECO:0000259" key="2">
    <source>
        <dbReference type="Pfam" id="PF01370"/>
    </source>
</evidence>